<reference evidence="10" key="1">
    <citation type="submission" date="2016-10" db="EMBL/GenBank/DDBJ databases">
        <authorList>
            <person name="Varghese N."/>
            <person name="Submissions S."/>
        </authorList>
    </citation>
    <scope>NUCLEOTIDE SEQUENCE [LARGE SCALE GENOMIC DNA]</scope>
    <source>
        <strain evidence="10">DSM 13327</strain>
    </source>
</reference>
<feature type="transmembrane region" description="Helical" evidence="8">
    <location>
        <begin position="93"/>
        <end position="118"/>
    </location>
</feature>
<evidence type="ECO:0000256" key="7">
    <source>
        <dbReference type="ARBA" id="ARBA00023136"/>
    </source>
</evidence>
<organism evidence="9 10">
    <name type="scientific">Pelosinus propionicus DSM 13327</name>
    <dbReference type="NCBI Taxonomy" id="1123291"/>
    <lineage>
        <taxon>Bacteria</taxon>
        <taxon>Bacillati</taxon>
        <taxon>Bacillota</taxon>
        <taxon>Negativicutes</taxon>
        <taxon>Selenomonadales</taxon>
        <taxon>Sporomusaceae</taxon>
        <taxon>Pelosinus</taxon>
    </lineage>
</organism>
<proteinExistence type="inferred from homology"/>
<dbReference type="InterPro" id="IPR011541">
    <property type="entry name" value="Ni/Co_transpt_high_affinity"/>
</dbReference>
<accession>A0A1I4M487</accession>
<dbReference type="AlphaFoldDB" id="A0A1I4M487"/>
<evidence type="ECO:0000256" key="4">
    <source>
        <dbReference type="ARBA" id="ARBA00022596"/>
    </source>
</evidence>
<keyword evidence="10" id="KW-1185">Reference proteome</keyword>
<feature type="transmembrane region" description="Helical" evidence="8">
    <location>
        <begin position="166"/>
        <end position="193"/>
    </location>
</feature>
<evidence type="ECO:0000256" key="6">
    <source>
        <dbReference type="ARBA" id="ARBA00022989"/>
    </source>
</evidence>
<keyword evidence="5 8" id="KW-0812">Transmembrane</keyword>
<comment type="subcellular location">
    <subcellularLocation>
        <location evidence="8">Cell membrane</location>
        <topology evidence="8">Multi-pass membrane protein</topology>
    </subcellularLocation>
    <subcellularLocation>
        <location evidence="1">Endomembrane system</location>
        <topology evidence="1">Multi-pass membrane protein</topology>
    </subcellularLocation>
</comment>
<name>A0A1I4M487_9FIRM</name>
<evidence type="ECO:0000256" key="8">
    <source>
        <dbReference type="RuleBase" id="RU362101"/>
    </source>
</evidence>
<dbReference type="PANTHER" id="PTHR31611">
    <property type="entry name" value="HIGH-AFFINITY NICKEL TRANSPORT PROTEIN NIC1"/>
    <property type="match status" value="1"/>
</dbReference>
<dbReference type="Pfam" id="PF03824">
    <property type="entry name" value="NicO"/>
    <property type="match status" value="1"/>
</dbReference>
<keyword evidence="3 8" id="KW-0813">Transport</keyword>
<sequence>MTLAMAFVTKWTEDSVPELKEMCSIVGTSISRLFLIFIGILNFIVAINIYKVFINMRHKSYDEKEMEELLQSRGFMSRVLNPLLNLANKSWHVYPIGFLFGLGFDTASEVALMAISAGAAKSDIGITGIMALPILFAAGMSLFDTADGVIMTNAYKWAFNTPLRKVYYNLTMTSMSVIAALVIGTLELAQVISSKMELTGWGWKLVNSLDVGAVGYILVGLFVMIWIASYGIWKFNRIE</sequence>
<dbReference type="PANTHER" id="PTHR31611:SF0">
    <property type="entry name" value="HIGH-AFFINITY NICKEL TRANSPORT PROTEIN NIC1"/>
    <property type="match status" value="1"/>
</dbReference>
<evidence type="ECO:0000256" key="3">
    <source>
        <dbReference type="ARBA" id="ARBA00022448"/>
    </source>
</evidence>
<dbReference type="EMBL" id="FOTS01000029">
    <property type="protein sequence ID" value="SFL98010.1"/>
    <property type="molecule type" value="Genomic_DNA"/>
</dbReference>
<keyword evidence="7 8" id="KW-0472">Membrane</keyword>
<dbReference type="STRING" id="1123291.SAMN04490355_102959"/>
<comment type="similarity">
    <text evidence="2 8">Belongs to the NiCoT transporter (TC 2.A.52) family.</text>
</comment>
<dbReference type="InterPro" id="IPR004688">
    <property type="entry name" value="Ni/Co_transpt"/>
</dbReference>
<feature type="transmembrane region" description="Helical" evidence="8">
    <location>
        <begin position="213"/>
        <end position="233"/>
    </location>
</feature>
<evidence type="ECO:0000313" key="10">
    <source>
        <dbReference type="Proteomes" id="UP000199520"/>
    </source>
</evidence>
<protein>
    <recommendedName>
        <fullName evidence="8">Nickel/cobalt efflux system</fullName>
    </recommendedName>
</protein>
<dbReference type="GO" id="GO:0012505">
    <property type="term" value="C:endomembrane system"/>
    <property type="evidence" value="ECO:0007669"/>
    <property type="project" value="UniProtKB-SubCell"/>
</dbReference>
<evidence type="ECO:0000313" key="9">
    <source>
        <dbReference type="EMBL" id="SFL98010.1"/>
    </source>
</evidence>
<dbReference type="GO" id="GO:0015099">
    <property type="term" value="F:nickel cation transmembrane transporter activity"/>
    <property type="evidence" value="ECO:0007669"/>
    <property type="project" value="UniProtKB-UniRule"/>
</dbReference>
<evidence type="ECO:0000256" key="2">
    <source>
        <dbReference type="ARBA" id="ARBA00010892"/>
    </source>
</evidence>
<keyword evidence="4" id="KW-0533">Nickel</keyword>
<gene>
    <name evidence="9" type="ORF">SAMN04490355_102959</name>
</gene>
<dbReference type="Proteomes" id="UP000199520">
    <property type="component" value="Unassembled WGS sequence"/>
</dbReference>
<evidence type="ECO:0000256" key="5">
    <source>
        <dbReference type="ARBA" id="ARBA00022692"/>
    </source>
</evidence>
<feature type="transmembrane region" description="Helical" evidence="8">
    <location>
        <begin position="124"/>
        <end position="145"/>
    </location>
</feature>
<keyword evidence="6 8" id="KW-1133">Transmembrane helix</keyword>
<evidence type="ECO:0000256" key="1">
    <source>
        <dbReference type="ARBA" id="ARBA00004127"/>
    </source>
</evidence>
<dbReference type="GO" id="GO:0005886">
    <property type="term" value="C:plasma membrane"/>
    <property type="evidence" value="ECO:0007669"/>
    <property type="project" value="UniProtKB-SubCell"/>
</dbReference>
<feature type="transmembrane region" description="Helical" evidence="8">
    <location>
        <begin position="30"/>
        <end position="50"/>
    </location>
</feature>